<evidence type="ECO:0000313" key="1">
    <source>
        <dbReference type="EMBL" id="KYP36839.1"/>
    </source>
</evidence>
<organism evidence="1 2">
    <name type="scientific">Cajanus cajan</name>
    <name type="common">Pigeon pea</name>
    <name type="synonym">Cajanus indicus</name>
    <dbReference type="NCBI Taxonomy" id="3821"/>
    <lineage>
        <taxon>Eukaryota</taxon>
        <taxon>Viridiplantae</taxon>
        <taxon>Streptophyta</taxon>
        <taxon>Embryophyta</taxon>
        <taxon>Tracheophyta</taxon>
        <taxon>Spermatophyta</taxon>
        <taxon>Magnoliopsida</taxon>
        <taxon>eudicotyledons</taxon>
        <taxon>Gunneridae</taxon>
        <taxon>Pentapetalae</taxon>
        <taxon>rosids</taxon>
        <taxon>fabids</taxon>
        <taxon>Fabales</taxon>
        <taxon>Fabaceae</taxon>
        <taxon>Papilionoideae</taxon>
        <taxon>50 kb inversion clade</taxon>
        <taxon>NPAAA clade</taxon>
        <taxon>indigoferoid/millettioid clade</taxon>
        <taxon>Phaseoleae</taxon>
        <taxon>Cajanus</taxon>
    </lineage>
</organism>
<feature type="non-terminal residue" evidence="1">
    <location>
        <position position="1"/>
    </location>
</feature>
<dbReference type="AlphaFoldDB" id="A0A151R2V1"/>
<sequence>TLTRSVLASLLSYTMQIVSFPKQLCHDIDKACRSFVWGDSNNNCHIHALAWETICKPKDVGDLGLWKVNTCFMMKNGWALCSQPNKLWVHVVMR</sequence>
<dbReference type="Gramene" id="C.cajan_38491.t">
    <property type="protein sequence ID" value="C.cajan_38491.t.cds1"/>
    <property type="gene ID" value="C.cajan_38491"/>
</dbReference>
<accession>A0A151R2V1</accession>
<dbReference type="EMBL" id="KQ484166">
    <property type="protein sequence ID" value="KYP36839.1"/>
    <property type="molecule type" value="Genomic_DNA"/>
</dbReference>
<name>A0A151R2V1_CAJCA</name>
<reference evidence="1" key="1">
    <citation type="journal article" date="2012" name="Nat. Biotechnol.">
        <title>Draft genome sequence of pigeonpea (Cajanus cajan), an orphan legume crop of resource-poor farmers.</title>
        <authorList>
            <person name="Varshney R.K."/>
            <person name="Chen W."/>
            <person name="Li Y."/>
            <person name="Bharti A.K."/>
            <person name="Saxena R.K."/>
            <person name="Schlueter J.A."/>
            <person name="Donoghue M.T."/>
            <person name="Azam S."/>
            <person name="Fan G."/>
            <person name="Whaley A.M."/>
            <person name="Farmer A.D."/>
            <person name="Sheridan J."/>
            <person name="Iwata A."/>
            <person name="Tuteja R."/>
            <person name="Penmetsa R.V."/>
            <person name="Wu W."/>
            <person name="Upadhyaya H.D."/>
            <person name="Yang S.P."/>
            <person name="Shah T."/>
            <person name="Saxena K.B."/>
            <person name="Michael T."/>
            <person name="McCombie W.R."/>
            <person name="Yang B."/>
            <person name="Zhang G."/>
            <person name="Yang H."/>
            <person name="Wang J."/>
            <person name="Spillane C."/>
            <person name="Cook D.R."/>
            <person name="May G.D."/>
            <person name="Xu X."/>
            <person name="Jackson S.A."/>
        </authorList>
    </citation>
    <scope>NUCLEOTIDE SEQUENCE [LARGE SCALE GENOMIC DNA]</scope>
</reference>
<proteinExistence type="predicted"/>
<keyword evidence="2" id="KW-1185">Reference proteome</keyword>
<dbReference type="Proteomes" id="UP000075243">
    <property type="component" value="Unassembled WGS sequence"/>
</dbReference>
<dbReference type="PANTHER" id="PTHR33116">
    <property type="entry name" value="REVERSE TRANSCRIPTASE ZINC-BINDING DOMAIN-CONTAINING PROTEIN-RELATED-RELATED"/>
    <property type="match status" value="1"/>
</dbReference>
<gene>
    <name evidence="1" type="ORF">KK1_042002</name>
</gene>
<evidence type="ECO:0000313" key="2">
    <source>
        <dbReference type="Proteomes" id="UP000075243"/>
    </source>
</evidence>
<protein>
    <submittedName>
        <fullName evidence="1">Ribonuclease H protein At1g65750 family</fullName>
    </submittedName>
</protein>
<dbReference type="PANTHER" id="PTHR33116:SF70">
    <property type="entry name" value="NON-LTR RETROELEMENT REVERSE TRANSCRIPTASE-LIKE PROTEIN"/>
    <property type="match status" value="1"/>
</dbReference>